<dbReference type="RefSeq" id="WP_212692743.1">
    <property type="nucleotide sequence ID" value="NZ_CP058561.1"/>
</dbReference>
<dbReference type="InterPro" id="IPR050126">
    <property type="entry name" value="Ap4A_hydrolase"/>
</dbReference>
<dbReference type="Pfam" id="PF12850">
    <property type="entry name" value="Metallophos_2"/>
    <property type="match status" value="1"/>
</dbReference>
<comment type="cofactor">
    <cofactor evidence="2">
        <name>a divalent metal cation</name>
        <dbReference type="ChEBI" id="CHEBI:60240"/>
    </cofactor>
</comment>
<dbReference type="InterPro" id="IPR024654">
    <property type="entry name" value="Calcineurin-like_PHP_lpxH"/>
</dbReference>
<evidence type="ECO:0000256" key="2">
    <source>
        <dbReference type="RuleBase" id="RU362039"/>
    </source>
</evidence>
<evidence type="ECO:0000313" key="5">
    <source>
        <dbReference type="Proteomes" id="UP000677305"/>
    </source>
</evidence>
<dbReference type="AlphaFoldDB" id="A0A8J8M8X9"/>
<name>A0A8J8M8X9_9FIRM</name>
<evidence type="ECO:0000259" key="3">
    <source>
        <dbReference type="Pfam" id="PF12850"/>
    </source>
</evidence>
<feature type="domain" description="Calcineurin-like phosphoesterase" evidence="3">
    <location>
        <begin position="1"/>
        <end position="199"/>
    </location>
</feature>
<dbReference type="Gene3D" id="3.60.21.10">
    <property type="match status" value="1"/>
</dbReference>
<sequence>MRIAVISDIHGNSVAFDRVIDDINIQNVEGVIFLGDLVSKGPDPKGVFDKLLKIKPMVWIKGNTDTWFDENLEKWQPKTVMEKYLYNNYNYILDSLTDKDIESIKKLPEKQTLVIGKYNILCVHGSPRKVDEDLLPEATEDELKEILDGVTEDIILSGHIHQPYVRKVFNKIIINPGTVGFCNCYGDSRASYAIIEFENNVNVEFRKLDYDHQVAMDLAKEKGLPNIELFEKFMKTSD</sequence>
<dbReference type="InterPro" id="IPR029052">
    <property type="entry name" value="Metallo-depent_PP-like"/>
</dbReference>
<evidence type="ECO:0000256" key="1">
    <source>
        <dbReference type="ARBA" id="ARBA00008950"/>
    </source>
</evidence>
<accession>A0A8J8M8X9</accession>
<keyword evidence="2" id="KW-0479">Metal-binding</keyword>
<dbReference type="PANTHER" id="PTHR42850:SF2">
    <property type="entry name" value="BLL5683 PROTEIN"/>
    <property type="match status" value="1"/>
</dbReference>
<dbReference type="GO" id="GO:0046872">
    <property type="term" value="F:metal ion binding"/>
    <property type="evidence" value="ECO:0007669"/>
    <property type="project" value="UniProtKB-KW"/>
</dbReference>
<dbReference type="PANTHER" id="PTHR42850">
    <property type="entry name" value="METALLOPHOSPHOESTERASE"/>
    <property type="match status" value="1"/>
</dbReference>
<dbReference type="NCBIfam" id="TIGR00040">
    <property type="entry name" value="yfcE"/>
    <property type="match status" value="1"/>
</dbReference>
<dbReference type="EMBL" id="CP058561">
    <property type="protein sequence ID" value="QUH28519.1"/>
    <property type="molecule type" value="Genomic_DNA"/>
</dbReference>
<gene>
    <name evidence="4" type="ORF">HYG85_06095</name>
</gene>
<evidence type="ECO:0000313" key="4">
    <source>
        <dbReference type="EMBL" id="QUH28519.1"/>
    </source>
</evidence>
<dbReference type="GO" id="GO:0016791">
    <property type="term" value="F:phosphatase activity"/>
    <property type="evidence" value="ECO:0007669"/>
    <property type="project" value="TreeGrafter"/>
</dbReference>
<dbReference type="SUPFAM" id="SSF56300">
    <property type="entry name" value="Metallo-dependent phosphatases"/>
    <property type="match status" value="1"/>
</dbReference>
<keyword evidence="5" id="KW-1185">Reference proteome</keyword>
<protein>
    <recommendedName>
        <fullName evidence="2">Phosphoesterase</fullName>
        <ecNumber evidence="2">3.1.4.-</ecNumber>
    </recommendedName>
</protein>
<reference evidence="4 5" key="1">
    <citation type="submission" date="2020-07" db="EMBL/GenBank/DDBJ databases">
        <title>Vallitalea guaymasensis genome.</title>
        <authorList>
            <person name="Postec A."/>
        </authorList>
    </citation>
    <scope>NUCLEOTIDE SEQUENCE [LARGE SCALE GENOMIC DNA]</scope>
    <source>
        <strain evidence="4 5">Ra1766G1</strain>
    </source>
</reference>
<dbReference type="Proteomes" id="UP000677305">
    <property type="component" value="Chromosome"/>
</dbReference>
<proteinExistence type="inferred from homology"/>
<dbReference type="PIRSF" id="PIRSF000883">
    <property type="entry name" value="Pesterase_MJ0912"/>
    <property type="match status" value="1"/>
</dbReference>
<comment type="similarity">
    <text evidence="1 2">Belongs to the metallophosphoesterase superfamily. YfcE family.</text>
</comment>
<dbReference type="GO" id="GO:0005737">
    <property type="term" value="C:cytoplasm"/>
    <property type="evidence" value="ECO:0007669"/>
    <property type="project" value="TreeGrafter"/>
</dbReference>
<dbReference type="KEGG" id="vgu:HYG85_06095"/>
<organism evidence="4 5">
    <name type="scientific">Vallitalea guaymasensis</name>
    <dbReference type="NCBI Taxonomy" id="1185412"/>
    <lineage>
        <taxon>Bacteria</taxon>
        <taxon>Bacillati</taxon>
        <taxon>Bacillota</taxon>
        <taxon>Clostridia</taxon>
        <taxon>Lachnospirales</taxon>
        <taxon>Vallitaleaceae</taxon>
        <taxon>Vallitalea</taxon>
    </lineage>
</organism>
<dbReference type="EC" id="3.1.4.-" evidence="2"/>
<dbReference type="InterPro" id="IPR000979">
    <property type="entry name" value="Phosphodiesterase_MJ0936/Vps29"/>
</dbReference>
<dbReference type="InterPro" id="IPR011152">
    <property type="entry name" value="Pesterase_MJ0912"/>
</dbReference>